<reference evidence="1 2" key="1">
    <citation type="submission" date="2024-01" db="EMBL/GenBank/DDBJ databases">
        <title>A telomere-to-telomere, gap-free genome of sweet tea (Lithocarpus litseifolius).</title>
        <authorList>
            <person name="Zhou J."/>
        </authorList>
    </citation>
    <scope>NUCLEOTIDE SEQUENCE [LARGE SCALE GENOMIC DNA]</scope>
    <source>
        <strain evidence="1">Zhou-2022a</strain>
        <tissue evidence="1">Leaf</tissue>
    </source>
</reference>
<organism evidence="1 2">
    <name type="scientific">Lithocarpus litseifolius</name>
    <dbReference type="NCBI Taxonomy" id="425828"/>
    <lineage>
        <taxon>Eukaryota</taxon>
        <taxon>Viridiplantae</taxon>
        <taxon>Streptophyta</taxon>
        <taxon>Embryophyta</taxon>
        <taxon>Tracheophyta</taxon>
        <taxon>Spermatophyta</taxon>
        <taxon>Magnoliopsida</taxon>
        <taxon>eudicotyledons</taxon>
        <taxon>Gunneridae</taxon>
        <taxon>Pentapetalae</taxon>
        <taxon>rosids</taxon>
        <taxon>fabids</taxon>
        <taxon>Fagales</taxon>
        <taxon>Fagaceae</taxon>
        <taxon>Lithocarpus</taxon>
    </lineage>
</organism>
<sequence>MGPTPHVRGESIALRACKNYGIMGDVEYEDYEIVKFPFFYENAPAEPVKLPTINYSDFRFPDLHISLPPPPKWTLATELSEQRRNYFTSFAQSMLAHYNKTKDTNFEFVRLVKLQTFPGIGTSHFFQFEVKPSGAADHALKTFEGAVYEEVYPSPGTYPVTCRLVGPNSQRYVPFSIGKYT</sequence>
<evidence type="ECO:0000313" key="2">
    <source>
        <dbReference type="Proteomes" id="UP001459277"/>
    </source>
</evidence>
<name>A0AAW2CSW6_9ROSI</name>
<protein>
    <submittedName>
        <fullName evidence="1">Uncharacterized protein</fullName>
    </submittedName>
</protein>
<proteinExistence type="predicted"/>
<evidence type="ECO:0000313" key="1">
    <source>
        <dbReference type="EMBL" id="KAL0000290.1"/>
    </source>
</evidence>
<accession>A0AAW2CSW6</accession>
<keyword evidence="2" id="KW-1185">Reference proteome</keyword>
<dbReference type="EMBL" id="JAZDWU010000006">
    <property type="protein sequence ID" value="KAL0000290.1"/>
    <property type="molecule type" value="Genomic_DNA"/>
</dbReference>
<gene>
    <name evidence="1" type="ORF">SO802_019892</name>
</gene>
<dbReference type="AlphaFoldDB" id="A0AAW2CSW6"/>
<comment type="caution">
    <text evidence="1">The sequence shown here is derived from an EMBL/GenBank/DDBJ whole genome shotgun (WGS) entry which is preliminary data.</text>
</comment>
<dbReference type="Proteomes" id="UP001459277">
    <property type="component" value="Unassembled WGS sequence"/>
</dbReference>